<feature type="compositionally biased region" description="Polar residues" evidence="9">
    <location>
        <begin position="240"/>
        <end position="250"/>
    </location>
</feature>
<dbReference type="InterPro" id="IPR013083">
    <property type="entry name" value="Znf_RING/FYVE/PHD"/>
</dbReference>
<keyword evidence="5 8" id="KW-0863">Zinc-finger</keyword>
<evidence type="ECO:0000256" key="8">
    <source>
        <dbReference type="PROSITE-ProRule" id="PRU00175"/>
    </source>
</evidence>
<keyword evidence="7" id="KW-0862">Zinc</keyword>
<reference evidence="11 12" key="1">
    <citation type="submission" date="2024-08" db="EMBL/GenBank/DDBJ databases">
        <title>Insights into the chromosomal genome structure of Flemingia macrophylla.</title>
        <authorList>
            <person name="Ding Y."/>
            <person name="Zhao Y."/>
            <person name="Bi W."/>
            <person name="Wu M."/>
            <person name="Zhao G."/>
            <person name="Gong Y."/>
            <person name="Li W."/>
            <person name="Zhang P."/>
        </authorList>
    </citation>
    <scope>NUCLEOTIDE SEQUENCE [LARGE SCALE GENOMIC DNA]</scope>
    <source>
        <strain evidence="11">DYQJB</strain>
        <tissue evidence="11">Leaf</tissue>
    </source>
</reference>
<evidence type="ECO:0000256" key="4">
    <source>
        <dbReference type="ARBA" id="ARBA00022723"/>
    </source>
</evidence>
<dbReference type="PROSITE" id="PS50089">
    <property type="entry name" value="ZF_RING_2"/>
    <property type="match status" value="1"/>
</dbReference>
<dbReference type="Gene3D" id="3.30.40.10">
    <property type="entry name" value="Zinc/RING finger domain, C3HC4 (zinc finger)"/>
    <property type="match status" value="1"/>
</dbReference>
<sequence length="515" mass="56820">MNPQGGGANQVNGRNTNNQNSTSHSSLESLQITLLPLFPVTTIRERFLGGIAQPNINLPQQGLTSVPPHESPNLALGSNISSSSSIARTPQNPSNNLDLSLTIGLAHQGHEVQEQSVHGGNSSNSNVLPRSISSTTHASGRFFRGESSNVREQGPPAKRQVIEFNVGGNNNFNLSLPPPRRQVPQLLSANPPIGPIQGHDHVNPHNGARSTPQSQHNLHVNRIENNFRRGAQGQLQRYYLSSSGSSNHNPQPHPNLHRPSMTSLPSVINVSTHQVFAPPYHQTLGDIRAPLQGHINFQGGNMLGHISHQAIMYHPLSQQVGPPAFDSSHRTQEMNHTIGASTSRNQNYHNEFVIPTLQPRVNREIVLPQESSIVDMRRRLLTEMQYLLNQPMDRSTPMLEVLEGSRNNDKGQLNPPHLGLSVEMIMSHIRRENFMSSVGTENPNDEEKCAICLEVYEDGDEIGKLDLCVHKFHVQCIKQWLMQRNVCPICKRIGLTINNAENEVGAVVNNENANA</sequence>
<evidence type="ECO:0000259" key="10">
    <source>
        <dbReference type="PROSITE" id="PS50089"/>
    </source>
</evidence>
<evidence type="ECO:0000256" key="2">
    <source>
        <dbReference type="ARBA" id="ARBA00012483"/>
    </source>
</evidence>
<dbReference type="PANTHER" id="PTHR22937">
    <property type="entry name" value="E3 UBIQUITIN-PROTEIN LIGASE RNF165"/>
    <property type="match status" value="1"/>
</dbReference>
<organism evidence="11 12">
    <name type="scientific">Flemingia macrophylla</name>
    <dbReference type="NCBI Taxonomy" id="520843"/>
    <lineage>
        <taxon>Eukaryota</taxon>
        <taxon>Viridiplantae</taxon>
        <taxon>Streptophyta</taxon>
        <taxon>Embryophyta</taxon>
        <taxon>Tracheophyta</taxon>
        <taxon>Spermatophyta</taxon>
        <taxon>Magnoliopsida</taxon>
        <taxon>eudicotyledons</taxon>
        <taxon>Gunneridae</taxon>
        <taxon>Pentapetalae</taxon>
        <taxon>rosids</taxon>
        <taxon>fabids</taxon>
        <taxon>Fabales</taxon>
        <taxon>Fabaceae</taxon>
        <taxon>Papilionoideae</taxon>
        <taxon>50 kb inversion clade</taxon>
        <taxon>NPAAA clade</taxon>
        <taxon>indigoferoid/millettioid clade</taxon>
        <taxon>Phaseoleae</taxon>
        <taxon>Flemingia</taxon>
    </lineage>
</organism>
<feature type="region of interest" description="Disordered" evidence="9">
    <location>
        <begin position="240"/>
        <end position="262"/>
    </location>
</feature>
<dbReference type="SUPFAM" id="SSF57850">
    <property type="entry name" value="RING/U-box"/>
    <property type="match status" value="1"/>
</dbReference>
<dbReference type="InterPro" id="IPR045191">
    <property type="entry name" value="MBR1/2-like"/>
</dbReference>
<evidence type="ECO:0000256" key="9">
    <source>
        <dbReference type="SAM" id="MobiDB-lite"/>
    </source>
</evidence>
<feature type="region of interest" description="Disordered" evidence="9">
    <location>
        <begin position="1"/>
        <end position="25"/>
    </location>
</feature>
<name>A0ABD1LEB5_9FABA</name>
<dbReference type="InterPro" id="IPR001841">
    <property type="entry name" value="Znf_RING"/>
</dbReference>
<evidence type="ECO:0000256" key="7">
    <source>
        <dbReference type="ARBA" id="ARBA00022833"/>
    </source>
</evidence>
<evidence type="ECO:0000256" key="6">
    <source>
        <dbReference type="ARBA" id="ARBA00022786"/>
    </source>
</evidence>
<dbReference type="PANTHER" id="PTHR22937:SF65">
    <property type="entry name" value="E3 UBIQUITIN-PROTEIN LIGASE ARK2C"/>
    <property type="match status" value="1"/>
</dbReference>
<proteinExistence type="predicted"/>
<keyword evidence="4" id="KW-0479">Metal-binding</keyword>
<keyword evidence="12" id="KW-1185">Reference proteome</keyword>
<feature type="region of interest" description="Disordered" evidence="9">
    <location>
        <begin position="60"/>
        <end position="98"/>
    </location>
</feature>
<feature type="compositionally biased region" description="Low complexity" evidence="9">
    <location>
        <begin position="9"/>
        <end position="25"/>
    </location>
</feature>
<comment type="caution">
    <text evidence="11">The sequence shown here is derived from an EMBL/GenBank/DDBJ whole genome shotgun (WGS) entry which is preliminary data.</text>
</comment>
<evidence type="ECO:0000313" key="11">
    <source>
        <dbReference type="EMBL" id="KAL2321874.1"/>
    </source>
</evidence>
<dbReference type="EC" id="2.3.2.27" evidence="2"/>
<evidence type="ECO:0000256" key="1">
    <source>
        <dbReference type="ARBA" id="ARBA00000900"/>
    </source>
</evidence>
<feature type="compositionally biased region" description="Polar residues" evidence="9">
    <location>
        <begin position="87"/>
        <end position="98"/>
    </location>
</feature>
<keyword evidence="3" id="KW-0808">Transferase</keyword>
<dbReference type="GO" id="GO:0061630">
    <property type="term" value="F:ubiquitin protein ligase activity"/>
    <property type="evidence" value="ECO:0007669"/>
    <property type="project" value="UniProtKB-EC"/>
</dbReference>
<dbReference type="EMBL" id="JBGMDY010000009">
    <property type="protein sequence ID" value="KAL2321874.1"/>
    <property type="molecule type" value="Genomic_DNA"/>
</dbReference>
<dbReference type="SMART" id="SM00184">
    <property type="entry name" value="RING"/>
    <property type="match status" value="1"/>
</dbReference>
<evidence type="ECO:0000256" key="5">
    <source>
        <dbReference type="ARBA" id="ARBA00022771"/>
    </source>
</evidence>
<protein>
    <recommendedName>
        <fullName evidence="2">RING-type E3 ubiquitin transferase</fullName>
        <ecNumber evidence="2">2.3.2.27</ecNumber>
    </recommendedName>
</protein>
<dbReference type="GO" id="GO:0008270">
    <property type="term" value="F:zinc ion binding"/>
    <property type="evidence" value="ECO:0007669"/>
    <property type="project" value="UniProtKB-KW"/>
</dbReference>
<feature type="domain" description="RING-type" evidence="10">
    <location>
        <begin position="449"/>
        <end position="491"/>
    </location>
</feature>
<gene>
    <name evidence="11" type="ORF">Fmac_026253</name>
</gene>
<evidence type="ECO:0000313" key="12">
    <source>
        <dbReference type="Proteomes" id="UP001603857"/>
    </source>
</evidence>
<accession>A0ABD1LEB5</accession>
<dbReference type="Pfam" id="PF13639">
    <property type="entry name" value="zf-RING_2"/>
    <property type="match status" value="1"/>
</dbReference>
<evidence type="ECO:0000256" key="3">
    <source>
        <dbReference type="ARBA" id="ARBA00022679"/>
    </source>
</evidence>
<keyword evidence="6" id="KW-0833">Ubl conjugation pathway</keyword>
<dbReference type="Proteomes" id="UP001603857">
    <property type="component" value="Unassembled WGS sequence"/>
</dbReference>
<dbReference type="AlphaFoldDB" id="A0ABD1LEB5"/>
<comment type="catalytic activity">
    <reaction evidence="1">
        <text>S-ubiquitinyl-[E2 ubiquitin-conjugating enzyme]-L-cysteine + [acceptor protein]-L-lysine = [E2 ubiquitin-conjugating enzyme]-L-cysteine + N(6)-ubiquitinyl-[acceptor protein]-L-lysine.</text>
        <dbReference type="EC" id="2.3.2.27"/>
    </reaction>
</comment>